<accession>A0A1Y0LJM1</accession>
<organism evidence="1 4">
    <name type="scientific">Tatumella citrea</name>
    <name type="common">Pantoea citrea</name>
    <dbReference type="NCBI Taxonomy" id="53336"/>
    <lineage>
        <taxon>Bacteria</taxon>
        <taxon>Pseudomonadati</taxon>
        <taxon>Pseudomonadota</taxon>
        <taxon>Gammaproteobacteria</taxon>
        <taxon>Enterobacterales</taxon>
        <taxon>Erwiniaceae</taxon>
        <taxon>Tatumella</taxon>
    </lineage>
</organism>
<dbReference type="Proteomes" id="UP000195814">
    <property type="component" value="Chromosome"/>
</dbReference>
<dbReference type="Proteomes" id="UP000195729">
    <property type="component" value="Chromosome"/>
</dbReference>
<evidence type="ECO:0000313" key="2">
    <source>
        <dbReference type="EMBL" id="ARU98304.1"/>
    </source>
</evidence>
<reference evidence="3 4" key="1">
    <citation type="submission" date="2016-05" db="EMBL/GenBank/DDBJ databases">
        <title>Complete genome sequence of two 2,5-diketo-D-glunonic acid producing strain Tatumella citrea.</title>
        <authorList>
            <person name="Duan C."/>
            <person name="Yang J."/>
            <person name="Yang S."/>
        </authorList>
    </citation>
    <scope>NUCLEOTIDE SEQUENCE [LARGE SCALE GENOMIC DNA]</scope>
    <source>
        <strain evidence="2 3">ATCC 39140</strain>
        <strain evidence="1 4">DSM 13699</strain>
    </source>
</reference>
<sequence>MVENNRPDLTCQVLPVSTGKTYYISPGLRIGVTVVMKLYRLQAGPAHRSLNLAEPGSAAGETESRVDCVSI</sequence>
<dbReference type="EMBL" id="CP015579">
    <property type="protein sequence ID" value="ARU94264.1"/>
    <property type="molecule type" value="Genomic_DNA"/>
</dbReference>
<dbReference type="EMBL" id="CP015581">
    <property type="protein sequence ID" value="ARU98304.1"/>
    <property type="molecule type" value="Genomic_DNA"/>
</dbReference>
<proteinExistence type="predicted"/>
<dbReference type="KEGG" id="tci:A7K98_11065"/>
<name>A0A1Y0LJM1_TATCI</name>
<dbReference type="AlphaFoldDB" id="A0A1Y0LJM1"/>
<evidence type="ECO:0000313" key="3">
    <source>
        <dbReference type="Proteomes" id="UP000195729"/>
    </source>
</evidence>
<evidence type="ECO:0000313" key="4">
    <source>
        <dbReference type="Proteomes" id="UP000195814"/>
    </source>
</evidence>
<evidence type="ECO:0000313" key="1">
    <source>
        <dbReference type="EMBL" id="ARU94264.1"/>
    </source>
</evidence>
<gene>
    <name evidence="1" type="ORF">A7K98_11065</name>
    <name evidence="2" type="ORF">A7K99_11065</name>
</gene>
<keyword evidence="3" id="KW-1185">Reference proteome</keyword>
<protein>
    <submittedName>
        <fullName evidence="1">Uncharacterized protein</fullName>
    </submittedName>
</protein>